<name>A0ABP9CV55_9FLAO</name>
<keyword evidence="3" id="KW-1185">Reference proteome</keyword>
<organism evidence="2 3">
    <name type="scientific">Litoribaculum gwangyangense</name>
    <dbReference type="NCBI Taxonomy" id="1130722"/>
    <lineage>
        <taxon>Bacteria</taxon>
        <taxon>Pseudomonadati</taxon>
        <taxon>Bacteroidota</taxon>
        <taxon>Flavobacteriia</taxon>
        <taxon>Flavobacteriales</taxon>
        <taxon>Flavobacteriaceae</taxon>
        <taxon>Litoribaculum</taxon>
    </lineage>
</organism>
<evidence type="ECO:0008006" key="4">
    <source>
        <dbReference type="Google" id="ProtNLM"/>
    </source>
</evidence>
<dbReference type="PANTHER" id="PTHR43300:SF11">
    <property type="entry name" value="ACETYLTRANSFERASE RV3034C-RELATED"/>
    <property type="match status" value="1"/>
</dbReference>
<reference evidence="3" key="1">
    <citation type="journal article" date="2019" name="Int. J. Syst. Evol. Microbiol.">
        <title>The Global Catalogue of Microorganisms (GCM) 10K type strain sequencing project: providing services to taxonomists for standard genome sequencing and annotation.</title>
        <authorList>
            <consortium name="The Broad Institute Genomics Platform"/>
            <consortium name="The Broad Institute Genome Sequencing Center for Infectious Disease"/>
            <person name="Wu L."/>
            <person name="Ma J."/>
        </authorList>
    </citation>
    <scope>NUCLEOTIDE SEQUENCE [LARGE SCALE GENOMIC DNA]</scope>
    <source>
        <strain evidence="3">JCM 18325</strain>
    </source>
</reference>
<accession>A0ABP9CV55</accession>
<dbReference type="PANTHER" id="PTHR43300">
    <property type="entry name" value="ACETYLTRANSFERASE"/>
    <property type="match status" value="1"/>
</dbReference>
<gene>
    <name evidence="2" type="ORF">GCM10023330_30280</name>
</gene>
<evidence type="ECO:0000313" key="2">
    <source>
        <dbReference type="EMBL" id="GAA4819503.1"/>
    </source>
</evidence>
<dbReference type="InterPro" id="IPR011004">
    <property type="entry name" value="Trimer_LpxA-like_sf"/>
</dbReference>
<dbReference type="InterPro" id="IPR050179">
    <property type="entry name" value="Trans_hexapeptide_repeat"/>
</dbReference>
<dbReference type="Gene3D" id="2.160.10.10">
    <property type="entry name" value="Hexapeptide repeat proteins"/>
    <property type="match status" value="2"/>
</dbReference>
<dbReference type="SUPFAM" id="SSF51161">
    <property type="entry name" value="Trimeric LpxA-like enzymes"/>
    <property type="match status" value="1"/>
</dbReference>
<comment type="similarity">
    <text evidence="1">Belongs to the transferase hexapeptide repeat family.</text>
</comment>
<protein>
    <recommendedName>
        <fullName evidence="4">Acyltransferase</fullName>
    </recommendedName>
</protein>
<sequence>MNLKRLLINFIYEKKLIFLLTGSKVTIEKGGVFKLGKNVKIYKSTIYVKKGDSLIIGDYSTLSRVSLSMILGGKSEIYIGKNCSIEEFDMSVTKGYIHIDDNNILSKGGKLERPHFEVEGGLKIGSFNSLRCCAWIRFNGQVEIGSRNAINEGTEIRCDEHIIIGDYNQISYDCVFWDTNTHVIYKAEKRREITDSQYPEFGMEFEKPKTTPIAIGSDCWIGKGVSVLKGTNLADKCIVGYGTLLSNIKVSENKTIFNQPHLKIIDNQL</sequence>
<evidence type="ECO:0000256" key="1">
    <source>
        <dbReference type="ARBA" id="ARBA00007274"/>
    </source>
</evidence>
<evidence type="ECO:0000313" key="3">
    <source>
        <dbReference type="Proteomes" id="UP001501433"/>
    </source>
</evidence>
<proteinExistence type="inferred from homology"/>
<comment type="caution">
    <text evidence="2">The sequence shown here is derived from an EMBL/GenBank/DDBJ whole genome shotgun (WGS) entry which is preliminary data.</text>
</comment>
<dbReference type="RefSeq" id="WP_345278361.1">
    <property type="nucleotide sequence ID" value="NZ_BAABJW010000018.1"/>
</dbReference>
<dbReference type="Proteomes" id="UP001501433">
    <property type="component" value="Unassembled WGS sequence"/>
</dbReference>
<dbReference type="EMBL" id="BAABJW010000018">
    <property type="protein sequence ID" value="GAA4819503.1"/>
    <property type="molecule type" value="Genomic_DNA"/>
</dbReference>